<feature type="region of interest" description="Disordered" evidence="1">
    <location>
        <begin position="50"/>
        <end position="88"/>
    </location>
</feature>
<comment type="caution">
    <text evidence="3">The sequence shown here is derived from an EMBL/GenBank/DDBJ whole genome shotgun (WGS) entry which is preliminary data.</text>
</comment>
<gene>
    <name evidence="3" type="ORF">B8A44_03400</name>
</gene>
<proteinExistence type="predicted"/>
<reference evidence="3 4" key="1">
    <citation type="submission" date="2017-03" db="EMBL/GenBank/DDBJ databases">
        <title>wgs assembly of Dolosigranulum pigrum KPL CDC strains.</title>
        <authorList>
            <person name="Brugger S.D."/>
            <person name="Pettigrew M."/>
            <person name="Kong Y."/>
            <person name="Lemon K.P."/>
        </authorList>
    </citation>
    <scope>NUCLEOTIDE SEQUENCE [LARGE SCALE GENOMIC DNA]</scope>
    <source>
        <strain evidence="3 4">KPL1931_CDC4294-98</strain>
    </source>
</reference>
<dbReference type="AlphaFoldDB" id="A0A328KLD9"/>
<keyword evidence="2" id="KW-1133">Transmembrane helix</keyword>
<keyword evidence="2" id="KW-0472">Membrane</keyword>
<keyword evidence="2" id="KW-0812">Transmembrane</keyword>
<evidence type="ECO:0000313" key="3">
    <source>
        <dbReference type="EMBL" id="RAN64125.1"/>
    </source>
</evidence>
<evidence type="ECO:0000256" key="2">
    <source>
        <dbReference type="SAM" id="Phobius"/>
    </source>
</evidence>
<feature type="transmembrane region" description="Helical" evidence="2">
    <location>
        <begin position="6"/>
        <end position="24"/>
    </location>
</feature>
<evidence type="ECO:0000313" key="4">
    <source>
        <dbReference type="Proteomes" id="UP000249099"/>
    </source>
</evidence>
<dbReference type="RefSeq" id="WP_112789931.1">
    <property type="nucleotide sequence ID" value="NZ_NAQV01000009.1"/>
</dbReference>
<dbReference type="EMBL" id="NAQV01000009">
    <property type="protein sequence ID" value="RAN64125.1"/>
    <property type="molecule type" value="Genomic_DNA"/>
</dbReference>
<feature type="compositionally biased region" description="Basic and acidic residues" evidence="1">
    <location>
        <begin position="50"/>
        <end position="80"/>
    </location>
</feature>
<dbReference type="Proteomes" id="UP000249099">
    <property type="component" value="Unassembled WGS sequence"/>
</dbReference>
<name>A0A328KLD9_9LACT</name>
<organism evidence="3 4">
    <name type="scientific">Dolosigranulum pigrum</name>
    <dbReference type="NCBI Taxonomy" id="29394"/>
    <lineage>
        <taxon>Bacteria</taxon>
        <taxon>Bacillati</taxon>
        <taxon>Bacillota</taxon>
        <taxon>Bacilli</taxon>
        <taxon>Lactobacillales</taxon>
        <taxon>Carnobacteriaceae</taxon>
        <taxon>Dolosigranulum</taxon>
    </lineage>
</organism>
<sequence length="88" mass="10640">MFDFLGYETTIGSLLFTFALMYLFGRGYRKLFKEDDDHVEARKRRIAKEEEKLDQQKKEIKEIEQRKDKKKQEMNKKLSGESEDDRVD</sequence>
<evidence type="ECO:0000256" key="1">
    <source>
        <dbReference type="SAM" id="MobiDB-lite"/>
    </source>
</evidence>
<protein>
    <submittedName>
        <fullName evidence="3">Uncharacterized protein</fullName>
    </submittedName>
</protein>
<accession>A0A328KLD9</accession>